<protein>
    <recommendedName>
        <fullName evidence="4">DUF4234 domain-containing protein</fullName>
    </recommendedName>
</protein>
<comment type="caution">
    <text evidence="2">The sequence shown here is derived from an EMBL/GenBank/DDBJ whole genome shotgun (WGS) entry which is preliminary data.</text>
</comment>
<gene>
    <name evidence="2" type="ORF">ACFFIP_06740</name>
</gene>
<keyword evidence="1" id="KW-0472">Membrane</keyword>
<keyword evidence="1" id="KW-1133">Transmembrane helix</keyword>
<keyword evidence="3" id="KW-1185">Reference proteome</keyword>
<evidence type="ECO:0008006" key="4">
    <source>
        <dbReference type="Google" id="ProtNLM"/>
    </source>
</evidence>
<accession>A0ABV6FR99</accession>
<organism evidence="2 3">
    <name type="scientific">Fontibacter flavus</name>
    <dbReference type="NCBI Taxonomy" id="654838"/>
    <lineage>
        <taxon>Bacteria</taxon>
        <taxon>Pseudomonadati</taxon>
        <taxon>Bacteroidota</taxon>
        <taxon>Cytophagia</taxon>
        <taxon>Cytophagales</taxon>
        <taxon>Cyclobacteriaceae</taxon>
        <taxon>Fontibacter</taxon>
    </lineage>
</organism>
<name>A0ABV6FR99_9BACT</name>
<evidence type="ECO:0000313" key="3">
    <source>
        <dbReference type="Proteomes" id="UP001589797"/>
    </source>
</evidence>
<feature type="transmembrane region" description="Helical" evidence="1">
    <location>
        <begin position="61"/>
        <end position="80"/>
    </location>
</feature>
<dbReference type="Proteomes" id="UP001589797">
    <property type="component" value="Unassembled WGS sequence"/>
</dbReference>
<feature type="transmembrane region" description="Helical" evidence="1">
    <location>
        <begin position="26"/>
        <end position="49"/>
    </location>
</feature>
<dbReference type="EMBL" id="JBHLWI010000014">
    <property type="protein sequence ID" value="MFC0262376.1"/>
    <property type="molecule type" value="Genomic_DNA"/>
</dbReference>
<evidence type="ECO:0000256" key="1">
    <source>
        <dbReference type="SAM" id="Phobius"/>
    </source>
</evidence>
<reference evidence="2 3" key="1">
    <citation type="submission" date="2024-09" db="EMBL/GenBank/DDBJ databases">
        <authorList>
            <person name="Sun Q."/>
            <person name="Mori K."/>
        </authorList>
    </citation>
    <scope>NUCLEOTIDE SEQUENCE [LARGE SCALE GENOMIC DNA]</scope>
    <source>
        <strain evidence="2 3">CCM 7650</strain>
    </source>
</reference>
<sequence length="148" mass="17725">MKVYYYFLFRIYRLYKDKNKETDSQALFSATAVSTTTLSINVFSFYGVLDYFDLVPTLENKYITILIMLIFGWINHYFFVRERKFLNYGFQKDKKGGFLIVAYLILSVFFAVTEAQFNRKKIFKENVGQISNEPRKESLEGKIRKWFE</sequence>
<keyword evidence="1" id="KW-0812">Transmembrane</keyword>
<feature type="transmembrane region" description="Helical" evidence="1">
    <location>
        <begin position="96"/>
        <end position="113"/>
    </location>
</feature>
<dbReference type="RefSeq" id="WP_382386816.1">
    <property type="nucleotide sequence ID" value="NZ_JBHLWI010000014.1"/>
</dbReference>
<proteinExistence type="predicted"/>
<evidence type="ECO:0000313" key="2">
    <source>
        <dbReference type="EMBL" id="MFC0262376.1"/>
    </source>
</evidence>